<dbReference type="Pfam" id="PF00668">
    <property type="entry name" value="Condensation"/>
    <property type="match status" value="1"/>
</dbReference>
<dbReference type="AlphaFoldDB" id="A0A521FJ22"/>
<dbReference type="GO" id="GO:0003824">
    <property type="term" value="F:catalytic activity"/>
    <property type="evidence" value="ECO:0007669"/>
    <property type="project" value="InterPro"/>
</dbReference>
<organism evidence="3 4">
    <name type="scientific">Flavobacterium nitrogenifigens</name>
    <dbReference type="NCBI Taxonomy" id="1617283"/>
    <lineage>
        <taxon>Bacteria</taxon>
        <taxon>Pseudomonadati</taxon>
        <taxon>Bacteroidota</taxon>
        <taxon>Flavobacteriia</taxon>
        <taxon>Flavobacteriales</taxon>
        <taxon>Flavobacteriaceae</taxon>
        <taxon>Flavobacterium</taxon>
    </lineage>
</organism>
<accession>A0A521FJ22</accession>
<dbReference type="Pfam" id="PF00501">
    <property type="entry name" value="AMP-binding"/>
    <property type="match status" value="1"/>
</dbReference>
<dbReference type="Proteomes" id="UP000319267">
    <property type="component" value="Unassembled WGS sequence"/>
</dbReference>
<dbReference type="CDD" id="cd19531">
    <property type="entry name" value="LCL_NRPS-like"/>
    <property type="match status" value="1"/>
</dbReference>
<sequence>MGKLIDLLAELKSNAIDVVLKDGELEVFYDGEDLDPISLKKIVDNKHELIQFLKGFEGDVKTYESIPSIPLMENYPLSSSQNRLWLVSQLEGGNSAYNLIGVYEIEGLLDVELIESTFKFIIERHESLRTAFKETEQGEVRQFIIENESIDFKIDYEDIRSKNGLDLNTIIKEQCEKPFDLEQGVLIRVKLSQIADSKYVLSLVMHHIISDGWSMEILIKELFTYYTSVTLGEKFEFQPLQIQYKDYAFWQQDQLKGSQLEKHKSYWTNQFTGEIPILDLPVQYQRPSVKTYNGKTLGKVLNTNNVKKLKDLSQSQGGTLFMAALSLVKVVLYRYTQQQDIIVGSSLAGREHADLEGQIGFFVNTLPLRTILENDDNFIGLLNKVKDVTLGAYQYYIYPLDELVENLSLKRDPSRNPLFDVMVDLQNAFGVGKEYDENQSIKTFDIKPYEVANTISRFDLHFNFSEKPEELHLDITYNTDIFSNEFVDQLLGHLEQLLTQIVIDPLVPLAELKYLNHDEEQQLLLEFNDTKSDYPRDKTIVDLFEEQVERTPNNIAVVFEETKLTYQELNEKSNQLAYYLRENYAIKPDDLVGVKLAKSDKMIVALLGVLKSGAAYLPIDVNYPQDRITYIEQDCKCKVVLDEEEMMLCNLERYKYGNENPDPINQSGDLAYVIYTSGSTGQPKGVMVEHSSNVNMSLDQIKTFGVTQNDKVVWFASVAFDASISEIMMSLYSGAALCIPSEETIKDKEAFVEFLKQTQSTVVTFPPSYLALLSNEDISGLRCIITAGESADP</sequence>
<feature type="domain" description="Condensation" evidence="2">
    <location>
        <begin position="74"/>
        <end position="524"/>
    </location>
</feature>
<dbReference type="GO" id="GO:0044550">
    <property type="term" value="P:secondary metabolite biosynthetic process"/>
    <property type="evidence" value="ECO:0007669"/>
    <property type="project" value="TreeGrafter"/>
</dbReference>
<gene>
    <name evidence="3" type="ORF">SAMN06265220_1181</name>
</gene>
<feature type="non-terminal residue" evidence="3">
    <location>
        <position position="793"/>
    </location>
</feature>
<dbReference type="Gene3D" id="3.30.559.30">
    <property type="entry name" value="Nonribosomal peptide synthetase, condensation domain"/>
    <property type="match status" value="1"/>
</dbReference>
<reference evidence="3 4" key="1">
    <citation type="submission" date="2017-05" db="EMBL/GenBank/DDBJ databases">
        <authorList>
            <person name="Varghese N."/>
            <person name="Submissions S."/>
        </authorList>
    </citation>
    <scope>NUCLEOTIDE SEQUENCE [LARGE SCALE GENOMIC DNA]</scope>
    <source>
        <strain evidence="3 4">DSM 29982</strain>
    </source>
</reference>
<feature type="domain" description="AMP-dependent synthetase/ligase" evidence="1">
    <location>
        <begin position="544"/>
        <end position="791"/>
    </location>
</feature>
<dbReference type="GO" id="GO:0005737">
    <property type="term" value="C:cytoplasm"/>
    <property type="evidence" value="ECO:0007669"/>
    <property type="project" value="TreeGrafter"/>
</dbReference>
<evidence type="ECO:0000259" key="1">
    <source>
        <dbReference type="Pfam" id="PF00501"/>
    </source>
</evidence>
<dbReference type="InterPro" id="IPR000873">
    <property type="entry name" value="AMP-dep_synth/lig_dom"/>
</dbReference>
<keyword evidence="4" id="KW-1185">Reference proteome</keyword>
<dbReference type="PROSITE" id="PS00455">
    <property type="entry name" value="AMP_BINDING"/>
    <property type="match status" value="1"/>
</dbReference>
<dbReference type="RefSeq" id="WP_142479144.1">
    <property type="nucleotide sequence ID" value="NZ_FXTQ01000018.1"/>
</dbReference>
<dbReference type="InterPro" id="IPR023213">
    <property type="entry name" value="CAT-like_dom_sf"/>
</dbReference>
<dbReference type="FunFam" id="3.40.50.980:FF:000001">
    <property type="entry name" value="Non-ribosomal peptide synthetase"/>
    <property type="match status" value="1"/>
</dbReference>
<dbReference type="Gene3D" id="3.40.50.980">
    <property type="match status" value="2"/>
</dbReference>
<dbReference type="EMBL" id="FXTQ01000018">
    <property type="protein sequence ID" value="SMO96222.1"/>
    <property type="molecule type" value="Genomic_DNA"/>
</dbReference>
<proteinExistence type="predicted"/>
<evidence type="ECO:0000313" key="3">
    <source>
        <dbReference type="EMBL" id="SMO96222.1"/>
    </source>
</evidence>
<dbReference type="GO" id="GO:0031177">
    <property type="term" value="F:phosphopantetheine binding"/>
    <property type="evidence" value="ECO:0007669"/>
    <property type="project" value="TreeGrafter"/>
</dbReference>
<dbReference type="SUPFAM" id="SSF56801">
    <property type="entry name" value="Acetyl-CoA synthetase-like"/>
    <property type="match status" value="1"/>
</dbReference>
<dbReference type="InterPro" id="IPR020459">
    <property type="entry name" value="AMP-binding"/>
</dbReference>
<dbReference type="PRINTS" id="PR00154">
    <property type="entry name" value="AMPBINDING"/>
</dbReference>
<evidence type="ECO:0000259" key="2">
    <source>
        <dbReference type="Pfam" id="PF00668"/>
    </source>
</evidence>
<dbReference type="InterPro" id="IPR020845">
    <property type="entry name" value="AMP-binding_CS"/>
</dbReference>
<protein>
    <submittedName>
        <fullName evidence="3">Non-ribosomal peptide synthetase component F</fullName>
    </submittedName>
</protein>
<dbReference type="PANTHER" id="PTHR45527:SF1">
    <property type="entry name" value="FATTY ACID SYNTHASE"/>
    <property type="match status" value="1"/>
</dbReference>
<dbReference type="PANTHER" id="PTHR45527">
    <property type="entry name" value="NONRIBOSOMAL PEPTIDE SYNTHETASE"/>
    <property type="match status" value="1"/>
</dbReference>
<dbReference type="OrthoDB" id="9778690at2"/>
<dbReference type="SUPFAM" id="SSF52777">
    <property type="entry name" value="CoA-dependent acyltransferases"/>
    <property type="match status" value="2"/>
</dbReference>
<evidence type="ECO:0000313" key="4">
    <source>
        <dbReference type="Proteomes" id="UP000319267"/>
    </source>
</evidence>
<name>A0A521FJ22_9FLAO</name>
<dbReference type="Gene3D" id="3.30.559.10">
    <property type="entry name" value="Chloramphenicol acetyltransferase-like domain"/>
    <property type="match status" value="1"/>
</dbReference>
<dbReference type="InterPro" id="IPR001242">
    <property type="entry name" value="Condensation_dom"/>
</dbReference>
<dbReference type="GO" id="GO:0043041">
    <property type="term" value="P:amino acid activation for nonribosomal peptide biosynthetic process"/>
    <property type="evidence" value="ECO:0007669"/>
    <property type="project" value="TreeGrafter"/>
</dbReference>